<keyword evidence="6" id="KW-0328">Glycosyltransferase</keyword>
<comment type="catalytic activity">
    <reaction evidence="9">
        <text>a lipid X + a UDP-2-N,3-O-bis[(3R)-3-hydroxyacyl]-alpha-D-glucosamine = a lipid A disaccharide + UDP + H(+)</text>
        <dbReference type="Rhea" id="RHEA:67828"/>
        <dbReference type="ChEBI" id="CHEBI:15378"/>
        <dbReference type="ChEBI" id="CHEBI:58223"/>
        <dbReference type="ChEBI" id="CHEBI:137748"/>
        <dbReference type="ChEBI" id="CHEBI:176338"/>
        <dbReference type="ChEBI" id="CHEBI:176343"/>
        <dbReference type="EC" id="2.4.1.182"/>
    </reaction>
</comment>
<keyword evidence="4" id="KW-0444">Lipid biosynthesis</keyword>
<dbReference type="Pfam" id="PF02684">
    <property type="entry name" value="LpxB"/>
    <property type="match status" value="1"/>
</dbReference>
<evidence type="ECO:0000256" key="1">
    <source>
        <dbReference type="ARBA" id="ARBA00002056"/>
    </source>
</evidence>
<keyword evidence="8" id="KW-0443">Lipid metabolism</keyword>
<evidence type="ECO:0000256" key="3">
    <source>
        <dbReference type="ARBA" id="ARBA00020902"/>
    </source>
</evidence>
<dbReference type="EC" id="2.4.1.182" evidence="2 10"/>
<organism evidence="11 12">
    <name type="scientific">Termititenax aidoneus</name>
    <dbReference type="NCBI Taxonomy" id="2218524"/>
    <lineage>
        <taxon>Bacteria</taxon>
        <taxon>Bacillati</taxon>
        <taxon>Candidatus Margulisiibacteriota</taxon>
        <taxon>Candidatus Termititenacia</taxon>
        <taxon>Candidatus Termititenacales</taxon>
        <taxon>Candidatus Termititenacaceae</taxon>
        <taxon>Candidatus Termititenax</taxon>
    </lineage>
</organism>
<accession>A0A388TCE7</accession>
<evidence type="ECO:0000313" key="12">
    <source>
        <dbReference type="Proteomes" id="UP000269352"/>
    </source>
</evidence>
<dbReference type="SUPFAM" id="SSF53756">
    <property type="entry name" value="UDP-Glycosyltransferase/glycogen phosphorylase"/>
    <property type="match status" value="1"/>
</dbReference>
<protein>
    <recommendedName>
        <fullName evidence="3 10">Lipid-A-disaccharide synthase</fullName>
        <ecNumber evidence="2 10">2.4.1.182</ecNumber>
    </recommendedName>
</protein>
<proteinExistence type="predicted"/>
<keyword evidence="12" id="KW-1185">Reference proteome</keyword>
<evidence type="ECO:0000313" key="11">
    <source>
        <dbReference type="EMBL" id="GBR74031.1"/>
    </source>
</evidence>
<name>A0A388TCE7_TERA1</name>
<dbReference type="Gene3D" id="3.40.50.2000">
    <property type="entry name" value="Glycogen Phosphorylase B"/>
    <property type="match status" value="2"/>
</dbReference>
<dbReference type="AlphaFoldDB" id="A0A388TCE7"/>
<evidence type="ECO:0000256" key="4">
    <source>
        <dbReference type="ARBA" id="ARBA00022516"/>
    </source>
</evidence>
<reference evidence="11 12" key="1">
    <citation type="journal article" date="2019" name="ISME J.">
        <title>Genome analyses of uncultured TG2/ZB3 bacteria in 'Margulisbacteria' specifically attached to ectosymbiotic spirochetes of protists in the termite gut.</title>
        <authorList>
            <person name="Utami Y.D."/>
            <person name="Kuwahara H."/>
            <person name="Igai K."/>
            <person name="Murakami T."/>
            <person name="Sugaya K."/>
            <person name="Morikawa T."/>
            <person name="Nagura Y."/>
            <person name="Yuki M."/>
            <person name="Deevong P."/>
            <person name="Inoue T."/>
            <person name="Kihara K."/>
            <person name="Lo N."/>
            <person name="Yamada A."/>
            <person name="Ohkuma M."/>
            <person name="Hongoh Y."/>
        </authorList>
    </citation>
    <scope>NUCLEOTIDE SEQUENCE [LARGE SCALE GENOMIC DNA]</scope>
    <source>
        <strain evidence="11">NkOx7-01</strain>
    </source>
</reference>
<gene>
    <name evidence="11" type="primary">lpxB</name>
    <name evidence="11" type="ORF">NO1_1270</name>
</gene>
<dbReference type="PANTHER" id="PTHR30372:SF4">
    <property type="entry name" value="LIPID-A-DISACCHARIDE SYNTHASE, MITOCHONDRIAL-RELATED"/>
    <property type="match status" value="1"/>
</dbReference>
<comment type="function">
    <text evidence="1">Condensation of UDP-2,3-diacylglucosamine and 2,3-diacylglucosamine-1-phosphate to form lipid A disaccharide, a precursor of lipid A, a phosphorylated glycolipid that anchors the lipopolysaccharide to the outer membrane of the cell.</text>
</comment>
<dbReference type="GO" id="GO:0016020">
    <property type="term" value="C:membrane"/>
    <property type="evidence" value="ECO:0007669"/>
    <property type="project" value="GOC"/>
</dbReference>
<dbReference type="GO" id="GO:0008915">
    <property type="term" value="F:lipid-A-disaccharide synthase activity"/>
    <property type="evidence" value="ECO:0007669"/>
    <property type="project" value="UniProtKB-UniRule"/>
</dbReference>
<keyword evidence="7" id="KW-0808">Transferase</keyword>
<dbReference type="NCBIfam" id="TIGR00215">
    <property type="entry name" value="lpxB"/>
    <property type="match status" value="1"/>
</dbReference>
<evidence type="ECO:0000256" key="6">
    <source>
        <dbReference type="ARBA" id="ARBA00022676"/>
    </source>
</evidence>
<sequence length="378" mass="42566">MMRKIFISAIETSGDLHAARLAAALQKQAREKIKFSGFGSEALRKTGMEILADLTSRSTVGLLEPLRHLPAYFRALGQLKKYLRSAKPDLFLCVDGQGFNLPAARYAKSLGIPVVYYISPQEWLWGTPAAGKKVTAVCDLIISIFPEEHTFYQKLGGHSVYNGHPLSEIVARQKINPKMFRRRHNLDRNKPLVALFPGSRRQELANLLPVFLQIVKLSRGREQFVIAAASKYCLEILRKKIKNVLVVYGENYALLSAADIVLSSTGTLTLEAALLGAPLIAVYKFPRFSYWLINKLLAQKIPKYKALPNMLAGREIMPERIQNFTAAELYALLAKTLYNKKKMWKIKNEFKKLHKRLSAKDVLKKNAAAVWALLKAKS</sequence>
<dbReference type="GO" id="GO:0005543">
    <property type="term" value="F:phospholipid binding"/>
    <property type="evidence" value="ECO:0007669"/>
    <property type="project" value="TreeGrafter"/>
</dbReference>
<keyword evidence="5" id="KW-0441">Lipid A biosynthesis</keyword>
<comment type="caution">
    <text evidence="11">The sequence shown here is derived from an EMBL/GenBank/DDBJ whole genome shotgun (WGS) entry which is preliminary data.</text>
</comment>
<evidence type="ECO:0000256" key="7">
    <source>
        <dbReference type="ARBA" id="ARBA00022679"/>
    </source>
</evidence>
<evidence type="ECO:0000256" key="8">
    <source>
        <dbReference type="ARBA" id="ARBA00023098"/>
    </source>
</evidence>
<dbReference type="PANTHER" id="PTHR30372">
    <property type="entry name" value="LIPID-A-DISACCHARIDE SYNTHASE"/>
    <property type="match status" value="1"/>
</dbReference>
<dbReference type="InterPro" id="IPR003835">
    <property type="entry name" value="Glyco_trans_19"/>
</dbReference>
<evidence type="ECO:0000256" key="2">
    <source>
        <dbReference type="ARBA" id="ARBA00012687"/>
    </source>
</evidence>
<dbReference type="EMBL" id="BGZN01000027">
    <property type="protein sequence ID" value="GBR74031.1"/>
    <property type="molecule type" value="Genomic_DNA"/>
</dbReference>
<evidence type="ECO:0000256" key="9">
    <source>
        <dbReference type="ARBA" id="ARBA00048975"/>
    </source>
</evidence>
<evidence type="ECO:0000256" key="5">
    <source>
        <dbReference type="ARBA" id="ARBA00022556"/>
    </source>
</evidence>
<evidence type="ECO:0000256" key="10">
    <source>
        <dbReference type="NCBIfam" id="TIGR00215"/>
    </source>
</evidence>
<dbReference type="GO" id="GO:0009245">
    <property type="term" value="P:lipid A biosynthetic process"/>
    <property type="evidence" value="ECO:0007669"/>
    <property type="project" value="UniProtKB-UniRule"/>
</dbReference>
<dbReference type="Proteomes" id="UP000269352">
    <property type="component" value="Unassembled WGS sequence"/>
</dbReference>